<protein>
    <submittedName>
        <fullName evidence="2">DsbA family protein</fullName>
    </submittedName>
</protein>
<feature type="domain" description="DSBA-like thioredoxin" evidence="1">
    <location>
        <begin position="259"/>
        <end position="457"/>
    </location>
</feature>
<dbReference type="InterPro" id="IPR051924">
    <property type="entry name" value="GST_Kappa/NadH"/>
</dbReference>
<dbReference type="Proteomes" id="UP001224392">
    <property type="component" value="Unassembled WGS sequence"/>
</dbReference>
<organism evidence="2 3">
    <name type="scientific">Biformimicrobium ophioploci</name>
    <dbReference type="NCBI Taxonomy" id="3036711"/>
    <lineage>
        <taxon>Bacteria</taxon>
        <taxon>Pseudomonadati</taxon>
        <taxon>Pseudomonadota</taxon>
        <taxon>Gammaproteobacteria</taxon>
        <taxon>Cellvibrionales</taxon>
        <taxon>Microbulbiferaceae</taxon>
        <taxon>Biformimicrobium</taxon>
    </lineage>
</organism>
<comment type="caution">
    <text evidence="2">The sequence shown here is derived from an EMBL/GenBank/DDBJ whole genome shotgun (WGS) entry which is preliminary data.</text>
</comment>
<reference evidence="2 3" key="1">
    <citation type="submission" date="2023-04" db="EMBL/GenBank/DDBJ databases">
        <title>Marinobulbifer ophiurae gen. nov., sp. Nov., isolate from tissue of brittle star Ophioplocus japonicus.</title>
        <authorList>
            <person name="Kawano K."/>
            <person name="Sawayama S."/>
            <person name="Nakagawa S."/>
        </authorList>
    </citation>
    <scope>NUCLEOTIDE SEQUENCE [LARGE SCALE GENOMIC DNA]</scope>
    <source>
        <strain evidence="2 3">NKW57</strain>
    </source>
</reference>
<dbReference type="InterPro" id="IPR036249">
    <property type="entry name" value="Thioredoxin-like_sf"/>
</dbReference>
<dbReference type="EMBL" id="BSYJ01000002">
    <property type="protein sequence ID" value="GMG86696.1"/>
    <property type="molecule type" value="Genomic_DNA"/>
</dbReference>
<dbReference type="PANTHER" id="PTHR42943:SF2">
    <property type="entry name" value="GLUTATHIONE S-TRANSFERASE KAPPA 1"/>
    <property type="match status" value="1"/>
</dbReference>
<accession>A0ABQ6LX55</accession>
<proteinExistence type="predicted"/>
<dbReference type="Gene3D" id="3.40.30.10">
    <property type="entry name" value="Glutaredoxin"/>
    <property type="match status" value="2"/>
</dbReference>
<dbReference type="SUPFAM" id="SSF52833">
    <property type="entry name" value="Thioredoxin-like"/>
    <property type="match status" value="2"/>
</dbReference>
<dbReference type="PANTHER" id="PTHR42943">
    <property type="entry name" value="GLUTATHIONE S-TRANSFERASE KAPPA"/>
    <property type="match status" value="1"/>
</dbReference>
<keyword evidence="3" id="KW-1185">Reference proteome</keyword>
<dbReference type="RefSeq" id="WP_285763256.1">
    <property type="nucleotide sequence ID" value="NZ_BSYJ01000002.1"/>
</dbReference>
<dbReference type="InterPro" id="IPR001853">
    <property type="entry name" value="DSBA-like_thioredoxin_dom"/>
</dbReference>
<evidence type="ECO:0000313" key="3">
    <source>
        <dbReference type="Proteomes" id="UP001224392"/>
    </source>
</evidence>
<evidence type="ECO:0000313" key="2">
    <source>
        <dbReference type="EMBL" id="GMG86696.1"/>
    </source>
</evidence>
<dbReference type="Pfam" id="PF01323">
    <property type="entry name" value="DSBA"/>
    <property type="match status" value="1"/>
</dbReference>
<gene>
    <name evidence="2" type="ORF">MNKW57_10170</name>
</gene>
<sequence>MAQTFKEQGGAATMDPGPLLRWLTSKVVTRMCAPQRIEARRERVERRRQRAGAAHVVEYFHQVDDGYSHLAAQMLAALAERYDIGLVIHLVSAPSGDNVAEPELLARLSRLDAALIAPHYKLRFPAGDAAPAQELVRQAAAILCAQDLGGFMGCAAEVGQALWAGDRARLQALADQWCSASDDRVAERIAAGNARRQQLKHYSGAMFFYGDEWYWGVDRLYHLEQRLAALGADHRAGEPLLAPRPPVEPIEPEGAGSLTLECFPSLRSPYTAVCFDQVVAFARAAGIRLVLRPVLPMVMRGVPATREKGMYIFSDAAREARAAGVDFGNFYDPIGDPVRSAYALYPWACKQGREIELMSCFLRAAFAEGINTNKERGLRYVVEQAGLDWQTAQDILAEDARTPQGERDWETLLEGNREALYQAGLWGVPSFRLLDQSGHERLAVWGQDRLWLVARTIQQLLTGQPEPAG</sequence>
<name>A0ABQ6LX55_9GAMM</name>
<evidence type="ECO:0000259" key="1">
    <source>
        <dbReference type="Pfam" id="PF01323"/>
    </source>
</evidence>